<protein>
    <submittedName>
        <fullName evidence="3">Uncharacterized protein</fullName>
    </submittedName>
</protein>
<sequence>MKQKSNKNKLWQRRLTLVLAMLLCFFVASVEYVAEQEPVKVENHQNPDSGDFTVLSMAVDAVVPFAVQVTQTALYFIYDIISFEPRTFVVSAVTVPHYNQLVQILFERIISTQGP</sequence>
<keyword evidence="4" id="KW-1185">Reference proteome</keyword>
<keyword evidence="1" id="KW-0812">Transmembrane</keyword>
<feature type="signal peptide" evidence="2">
    <location>
        <begin position="1"/>
        <end position="30"/>
    </location>
</feature>
<dbReference type="RefSeq" id="WP_259414799.1">
    <property type="nucleotide sequence ID" value="NZ_JANWGH010000002.1"/>
</dbReference>
<feature type="chain" id="PRO_5045956744" evidence="2">
    <location>
        <begin position="31"/>
        <end position="115"/>
    </location>
</feature>
<evidence type="ECO:0000313" key="3">
    <source>
        <dbReference type="EMBL" id="MCS5491137.1"/>
    </source>
</evidence>
<evidence type="ECO:0000313" key="4">
    <source>
        <dbReference type="Proteomes" id="UP001206788"/>
    </source>
</evidence>
<dbReference type="Proteomes" id="UP001206788">
    <property type="component" value="Unassembled WGS sequence"/>
</dbReference>
<comment type="caution">
    <text evidence="3">The sequence shown here is derived from an EMBL/GenBank/DDBJ whole genome shotgun (WGS) entry which is preliminary data.</text>
</comment>
<evidence type="ECO:0000256" key="2">
    <source>
        <dbReference type="SAM" id="SignalP"/>
    </source>
</evidence>
<name>A0ABT2GB11_9BACT</name>
<keyword evidence="2" id="KW-0732">Signal</keyword>
<gene>
    <name evidence="3" type="ORF">NY014_11885</name>
</gene>
<reference evidence="3 4" key="1">
    <citation type="submission" date="2022-08" db="EMBL/GenBank/DDBJ databases">
        <title>Algoriphagus sp. CAU 1643 isolated from mud.</title>
        <authorList>
            <person name="Kim W."/>
        </authorList>
    </citation>
    <scope>NUCLEOTIDE SEQUENCE [LARGE SCALE GENOMIC DNA]</scope>
    <source>
        <strain evidence="3 4">CAU 1643</strain>
    </source>
</reference>
<feature type="transmembrane region" description="Helical" evidence="1">
    <location>
        <begin position="54"/>
        <end position="78"/>
    </location>
</feature>
<evidence type="ECO:0000256" key="1">
    <source>
        <dbReference type="SAM" id="Phobius"/>
    </source>
</evidence>
<dbReference type="EMBL" id="JANWGH010000002">
    <property type="protein sequence ID" value="MCS5491137.1"/>
    <property type="molecule type" value="Genomic_DNA"/>
</dbReference>
<accession>A0ABT2GB11</accession>
<keyword evidence="1" id="KW-0472">Membrane</keyword>
<keyword evidence="1" id="KW-1133">Transmembrane helix</keyword>
<organism evidence="3 4">
    <name type="scientific">Algoriphagus limi</name>
    <dbReference type="NCBI Taxonomy" id="2975273"/>
    <lineage>
        <taxon>Bacteria</taxon>
        <taxon>Pseudomonadati</taxon>
        <taxon>Bacteroidota</taxon>
        <taxon>Cytophagia</taxon>
        <taxon>Cytophagales</taxon>
        <taxon>Cyclobacteriaceae</taxon>
        <taxon>Algoriphagus</taxon>
    </lineage>
</organism>
<proteinExistence type="predicted"/>